<proteinExistence type="predicted"/>
<keyword evidence="4" id="KW-1185">Reference proteome</keyword>
<dbReference type="PANTHER" id="PTHR15600">
    <property type="entry name" value="SACSIN"/>
    <property type="match status" value="1"/>
</dbReference>
<evidence type="ECO:0000256" key="1">
    <source>
        <dbReference type="SAM" id="MobiDB-lite"/>
    </source>
</evidence>
<feature type="compositionally biased region" description="Basic residues" evidence="1">
    <location>
        <begin position="60"/>
        <end position="73"/>
    </location>
</feature>
<dbReference type="InterPro" id="IPR036890">
    <property type="entry name" value="HATPase_C_sf"/>
</dbReference>
<dbReference type="Pfam" id="PF25794">
    <property type="entry name" value="SACS"/>
    <property type="match status" value="1"/>
</dbReference>
<evidence type="ECO:0000313" key="4">
    <source>
        <dbReference type="Proteomes" id="UP000245119"/>
    </source>
</evidence>
<reference evidence="3 4" key="1">
    <citation type="submission" date="2018-04" db="EMBL/GenBank/DDBJ databases">
        <title>The genome of golden apple snail Pomacea canaliculata provides insight into stress tolerance and invasive adaptation.</title>
        <authorList>
            <person name="Liu C."/>
            <person name="Liu B."/>
            <person name="Ren Y."/>
            <person name="Zhang Y."/>
            <person name="Wang H."/>
            <person name="Li S."/>
            <person name="Jiang F."/>
            <person name="Yin L."/>
            <person name="Zhang G."/>
            <person name="Qian W."/>
            <person name="Fan W."/>
        </authorList>
    </citation>
    <scope>NUCLEOTIDE SEQUENCE [LARGE SCALE GENOMIC DNA]</scope>
    <source>
        <strain evidence="3">SZHN2017</strain>
        <tissue evidence="3">Muscle</tissue>
    </source>
</reference>
<dbReference type="OrthoDB" id="1262810at2759"/>
<dbReference type="AlphaFoldDB" id="A0A2T7P5D0"/>
<dbReference type="InterPro" id="IPR052972">
    <property type="entry name" value="Sacsin_chaperone_reg"/>
</dbReference>
<dbReference type="GO" id="GO:0030544">
    <property type="term" value="F:Hsp70 protein binding"/>
    <property type="evidence" value="ECO:0007669"/>
    <property type="project" value="TreeGrafter"/>
</dbReference>
<sequence>MSGHLMRVAVQLHNARHARAPGVAASGRRGRRVVNNQCKREVGKRQQDLTDSYMASFMAAKHKPRNNRGKQKGKRDAQDEAEKPESSRRPPAKRESCLQREDSKRQRVSTLAEVSGGLEGKSSGFLRTSLIRELRNVLDEYPDDGQILKEMIQNAEDARAKCVKILADSRTFPSDEDTQRTEGNPYLQFFQQDMFLRKGPALCVYNNEQFQEKDWEGIRRLHTSVKEKDPLKVGRFGLGFKSVFHLTDRLVIISGQFMMFMDPFKGANGDCTRQRLAERKSRELQYCLDKIFLSEFPRSHGADFDSDFFSGTLFWFPLRQQKSELSDTLYTEKSLKDLLQAFKTEASSMLLFLQNLERIEVHERDYTGTKPVFTVELSEKCVNAVRAERSRFKNSIRAASEQLPLAPVCSRSEVEMQLSDLHGRFQNKERWLVVNYLAGRQSASEQLLRLCRDSNLCYQPHVGVAMPLGGQHNFRVTSSVSSHCPWR</sequence>
<name>A0A2T7P5D0_POMCA</name>
<dbReference type="InterPro" id="IPR058210">
    <property type="entry name" value="SACS/Nov_dom"/>
</dbReference>
<comment type="caution">
    <text evidence="3">The sequence shown here is derived from an EMBL/GenBank/DDBJ whole genome shotgun (WGS) entry which is preliminary data.</text>
</comment>
<feature type="compositionally biased region" description="Basic and acidic residues" evidence="1">
    <location>
        <begin position="38"/>
        <end position="48"/>
    </location>
</feature>
<evidence type="ECO:0000259" key="2">
    <source>
        <dbReference type="Pfam" id="PF25794"/>
    </source>
</evidence>
<dbReference type="SUPFAM" id="SSF55874">
    <property type="entry name" value="ATPase domain of HSP90 chaperone/DNA topoisomerase II/histidine kinase"/>
    <property type="match status" value="1"/>
</dbReference>
<organism evidence="3 4">
    <name type="scientific">Pomacea canaliculata</name>
    <name type="common">Golden apple snail</name>
    <dbReference type="NCBI Taxonomy" id="400727"/>
    <lineage>
        <taxon>Eukaryota</taxon>
        <taxon>Metazoa</taxon>
        <taxon>Spiralia</taxon>
        <taxon>Lophotrochozoa</taxon>
        <taxon>Mollusca</taxon>
        <taxon>Gastropoda</taxon>
        <taxon>Caenogastropoda</taxon>
        <taxon>Architaenioglossa</taxon>
        <taxon>Ampullarioidea</taxon>
        <taxon>Ampullariidae</taxon>
        <taxon>Pomacea</taxon>
    </lineage>
</organism>
<gene>
    <name evidence="3" type="ORF">C0Q70_11226</name>
</gene>
<accession>A0A2T7P5D0</accession>
<feature type="compositionally biased region" description="Basic and acidic residues" evidence="1">
    <location>
        <begin position="74"/>
        <end position="105"/>
    </location>
</feature>
<dbReference type="STRING" id="400727.A0A2T7P5D0"/>
<feature type="region of interest" description="Disordered" evidence="1">
    <location>
        <begin position="18"/>
        <end position="114"/>
    </location>
</feature>
<evidence type="ECO:0000313" key="3">
    <source>
        <dbReference type="EMBL" id="PVD28632.1"/>
    </source>
</evidence>
<dbReference type="Proteomes" id="UP000245119">
    <property type="component" value="Linkage Group LG6"/>
</dbReference>
<dbReference type="EMBL" id="PZQS01000006">
    <property type="protein sequence ID" value="PVD28632.1"/>
    <property type="molecule type" value="Genomic_DNA"/>
</dbReference>
<feature type="domain" description="Sacsin/Nov" evidence="2">
    <location>
        <begin position="129"/>
        <end position="371"/>
    </location>
</feature>
<dbReference type="NCBIfam" id="NF047352">
    <property type="entry name" value="P_loop_sacsin"/>
    <property type="match status" value="1"/>
</dbReference>
<protein>
    <recommendedName>
        <fullName evidence="2">Sacsin/Nov domain-containing protein</fullName>
    </recommendedName>
</protein>
<dbReference type="PANTHER" id="PTHR15600:SF42">
    <property type="entry name" value="SACSIN"/>
    <property type="match status" value="1"/>
</dbReference>